<accession>A0A0N4VB39</accession>
<evidence type="ECO:0000313" key="3">
    <source>
        <dbReference type="Proteomes" id="UP000274131"/>
    </source>
</evidence>
<dbReference type="EMBL" id="UXUI01008826">
    <property type="protein sequence ID" value="VDD92470.1"/>
    <property type="molecule type" value="Genomic_DNA"/>
</dbReference>
<organism evidence="4">
    <name type="scientific">Enterobius vermicularis</name>
    <name type="common">Human pinworm</name>
    <dbReference type="NCBI Taxonomy" id="51028"/>
    <lineage>
        <taxon>Eukaryota</taxon>
        <taxon>Metazoa</taxon>
        <taxon>Ecdysozoa</taxon>
        <taxon>Nematoda</taxon>
        <taxon>Chromadorea</taxon>
        <taxon>Rhabditida</taxon>
        <taxon>Spirurina</taxon>
        <taxon>Oxyuridomorpha</taxon>
        <taxon>Oxyuroidea</taxon>
        <taxon>Oxyuridae</taxon>
        <taxon>Enterobius</taxon>
    </lineage>
</organism>
<keyword evidence="3" id="KW-1185">Reference proteome</keyword>
<reference evidence="4" key="1">
    <citation type="submission" date="2017-02" db="UniProtKB">
        <authorList>
            <consortium name="WormBaseParasite"/>
        </authorList>
    </citation>
    <scope>IDENTIFICATION</scope>
</reference>
<dbReference type="WBParaSite" id="EVEC_0000773701-mRNA-1">
    <property type="protein sequence ID" value="EVEC_0000773701-mRNA-1"/>
    <property type="gene ID" value="EVEC_0000773701"/>
</dbReference>
<feature type="compositionally biased region" description="Basic and acidic residues" evidence="1">
    <location>
        <begin position="72"/>
        <end position="89"/>
    </location>
</feature>
<dbReference type="Proteomes" id="UP000274131">
    <property type="component" value="Unassembled WGS sequence"/>
</dbReference>
<proteinExistence type="predicted"/>
<feature type="region of interest" description="Disordered" evidence="1">
    <location>
        <begin position="48"/>
        <end position="89"/>
    </location>
</feature>
<name>A0A0N4VB39_ENTVE</name>
<evidence type="ECO:0000313" key="4">
    <source>
        <dbReference type="WBParaSite" id="EVEC_0000773701-mRNA-1"/>
    </source>
</evidence>
<sequence>MNIPPEAEGEVKRRLQAEEIQGQCVFLEYAKLHLRRLEQQLEIKEAGMFRRSEPSQVTEEEAANRKRLPKPGRREKMKAIPSELRAKNS</sequence>
<protein>
    <submittedName>
        <fullName evidence="4">TBCC_N domain-containing protein</fullName>
    </submittedName>
</protein>
<gene>
    <name evidence="2" type="ORF">EVEC_LOCUS7221</name>
</gene>
<evidence type="ECO:0000256" key="1">
    <source>
        <dbReference type="SAM" id="MobiDB-lite"/>
    </source>
</evidence>
<dbReference type="AlphaFoldDB" id="A0A0N4VB39"/>
<evidence type="ECO:0000313" key="2">
    <source>
        <dbReference type="EMBL" id="VDD92470.1"/>
    </source>
</evidence>
<reference evidence="2 3" key="2">
    <citation type="submission" date="2018-10" db="EMBL/GenBank/DDBJ databases">
        <authorList>
            <consortium name="Pathogen Informatics"/>
        </authorList>
    </citation>
    <scope>NUCLEOTIDE SEQUENCE [LARGE SCALE GENOMIC DNA]</scope>
</reference>